<dbReference type="Gene3D" id="3.30.750.70">
    <property type="entry name" value="4-hydroxybutyrate coenzyme like domains"/>
    <property type="match status" value="1"/>
</dbReference>
<feature type="domain" description="Acetyl-CoA hydrolase/transferase C-terminal" evidence="2">
    <location>
        <begin position="465"/>
        <end position="632"/>
    </location>
</feature>
<dbReference type="GO" id="GO:0016787">
    <property type="term" value="F:hydrolase activity"/>
    <property type="evidence" value="ECO:0007669"/>
    <property type="project" value="UniProtKB-KW"/>
</dbReference>
<dbReference type="PANTHER" id="PTHR21432:SF20">
    <property type="entry name" value="ACETYL-COA HYDROLASE"/>
    <property type="match status" value="1"/>
</dbReference>
<dbReference type="PATRIC" id="fig|1195763.3.peg.1182"/>
<dbReference type="EMBL" id="LDOT01000006">
    <property type="protein sequence ID" value="KLV07035.1"/>
    <property type="molecule type" value="Genomic_DNA"/>
</dbReference>
<proteinExistence type="predicted"/>
<dbReference type="GO" id="GO:0006083">
    <property type="term" value="P:acetate metabolic process"/>
    <property type="evidence" value="ECO:0007669"/>
    <property type="project" value="InterPro"/>
</dbReference>
<dbReference type="Gene3D" id="3.40.1080.10">
    <property type="entry name" value="Glutaconate Coenzyme A-transferase"/>
    <property type="match status" value="1"/>
</dbReference>
<evidence type="ECO:0000313" key="3">
    <source>
        <dbReference type="EMBL" id="KLV07035.1"/>
    </source>
</evidence>
<gene>
    <name evidence="3" type="ORF">ABT56_05580</name>
</gene>
<evidence type="ECO:0000259" key="2">
    <source>
        <dbReference type="Pfam" id="PF13336"/>
    </source>
</evidence>
<dbReference type="Pfam" id="PF13336">
    <property type="entry name" value="AcetylCoA_hyd_C"/>
    <property type="match status" value="1"/>
</dbReference>
<accession>A0A0J1H5L9</accession>
<dbReference type="InterPro" id="IPR038460">
    <property type="entry name" value="AcetylCoA_hyd_C_sf"/>
</dbReference>
<sequence length="749" mass="83016">MSVIERLDSESSNPTFTAVTTDTPTKPPAKVISKADALVDHIIATVGKEIILGLPLAIGKPINLVNALYLRAKKDPSITLRIETGITLEKPVGKSRIEKNFLEPFVEREFAGVPDAEYALGLRSNTVPDNVTISEFFFKAGSHINSPQQLNYTSTNYTHAMRDLLDKGVNVIAQLVAKRTEDGITTYSLSSNSDLALDMIPEMDKLKAMGKGIAVVGEVNTNMPFMYNHAEVADNQFDFILDGNSEPDHKDYNLFAAPHASISAEDHMIGLYSSCLLKDGGTLQVGIGSLSSALTYSTLVRQQNNRIYNKMLSELNVYEKFPICREVGGSGTFETGLYGCSELMVDGFVHLYKAGILKREVFEDLTIQNLINQEKIGVDVDISTVLMLFEAGAIHAQLTSADVRYLKRFGIFNKEVELIEGSLHVQEESCAADLQNTEALEWISKHALGNRLSGGVVMHGAFFIGPQDFYQALRDFNEDDHSKFCMTSVNYVNDLYDHMLGNQQIKQAQRKHARFVNSGMMVTLDGSVISDALENGQVVSGVGGQYNFVAQSHQMWDSRSIMKVRSCTFRKGKLISNILFNYGHNTIPRQLRDIVVTEYGIANLRGKPDHVVYTELIKIADSRFQKQLLEQAKAAGKVAKDYQIPKEFTNNTPEAIQAFYKKYTNEGFFGPFPFGCSFTDQELQLGKALKALKAKTATPLGKCKTIAKALSAPKPDDRINTLLKRVGLNEPQNLEEKITRKLLVAELSI</sequence>
<dbReference type="RefSeq" id="WP_047877886.1">
    <property type="nucleotide sequence ID" value="NZ_LDOT01000006.1"/>
</dbReference>
<dbReference type="InterPro" id="IPR037171">
    <property type="entry name" value="NagB/RpiA_transferase-like"/>
</dbReference>
<dbReference type="InterPro" id="IPR046433">
    <property type="entry name" value="ActCoA_hydro"/>
</dbReference>
<dbReference type="AlphaFoldDB" id="A0A0J1H5L9"/>
<comment type="caution">
    <text evidence="3">The sequence shown here is derived from an EMBL/GenBank/DDBJ whole genome shotgun (WGS) entry which is preliminary data.</text>
</comment>
<protein>
    <submittedName>
        <fullName evidence="3">Acetyl-CoA hydrolase</fullName>
    </submittedName>
</protein>
<reference evidence="3 4" key="1">
    <citation type="submission" date="2015-05" db="EMBL/GenBank/DDBJ databases">
        <title>Photobacterium galathea sp. nov.</title>
        <authorList>
            <person name="Machado H."/>
            <person name="Gram L."/>
        </authorList>
    </citation>
    <scope>NUCLEOTIDE SEQUENCE [LARGE SCALE GENOMIC DNA]</scope>
    <source>
        <strain evidence="3 4">CGMCC 1.12159</strain>
    </source>
</reference>
<keyword evidence="4" id="KW-1185">Reference proteome</keyword>
<dbReference type="SUPFAM" id="SSF100950">
    <property type="entry name" value="NagB/RpiA/CoA transferase-like"/>
    <property type="match status" value="1"/>
</dbReference>
<evidence type="ECO:0000313" key="4">
    <source>
        <dbReference type="Proteomes" id="UP000036097"/>
    </source>
</evidence>
<name>A0A0J1H5L9_9GAMM</name>
<dbReference type="Proteomes" id="UP000036097">
    <property type="component" value="Unassembled WGS sequence"/>
</dbReference>
<dbReference type="InterPro" id="IPR026888">
    <property type="entry name" value="AcetylCoA_hyd_C"/>
</dbReference>
<dbReference type="STRING" id="1195763.ABT56_05580"/>
<organism evidence="3 4">
    <name type="scientific">Photobacterium aquae</name>
    <dbReference type="NCBI Taxonomy" id="1195763"/>
    <lineage>
        <taxon>Bacteria</taxon>
        <taxon>Pseudomonadati</taxon>
        <taxon>Pseudomonadota</taxon>
        <taxon>Gammaproteobacteria</taxon>
        <taxon>Vibrionales</taxon>
        <taxon>Vibrionaceae</taxon>
        <taxon>Photobacterium</taxon>
    </lineage>
</organism>
<dbReference type="PANTHER" id="PTHR21432">
    <property type="entry name" value="ACETYL-COA HYDROLASE-RELATED"/>
    <property type="match status" value="1"/>
</dbReference>
<feature type="compositionally biased region" description="Low complexity" evidence="1">
    <location>
        <begin position="14"/>
        <end position="27"/>
    </location>
</feature>
<dbReference type="OrthoDB" id="9801795at2"/>
<dbReference type="Gene3D" id="3.40.1080.20">
    <property type="entry name" value="Acetyl-CoA hydrolase/transferase C-terminal domain"/>
    <property type="match status" value="1"/>
</dbReference>
<evidence type="ECO:0000256" key="1">
    <source>
        <dbReference type="SAM" id="MobiDB-lite"/>
    </source>
</evidence>
<feature type="region of interest" description="Disordered" evidence="1">
    <location>
        <begin position="1"/>
        <end position="27"/>
    </location>
</feature>
<dbReference type="GO" id="GO:0008775">
    <property type="term" value="F:acetate CoA-transferase activity"/>
    <property type="evidence" value="ECO:0007669"/>
    <property type="project" value="InterPro"/>
</dbReference>
<keyword evidence="3" id="KW-0378">Hydrolase</keyword>